<evidence type="ECO:0000313" key="2">
    <source>
        <dbReference type="EMBL" id="MBP2409772.1"/>
    </source>
</evidence>
<evidence type="ECO:0008006" key="4">
    <source>
        <dbReference type="Google" id="ProtNLM"/>
    </source>
</evidence>
<keyword evidence="1" id="KW-0812">Transmembrane</keyword>
<feature type="transmembrane region" description="Helical" evidence="1">
    <location>
        <begin position="224"/>
        <end position="245"/>
    </location>
</feature>
<keyword evidence="1" id="KW-0472">Membrane</keyword>
<feature type="transmembrane region" description="Helical" evidence="1">
    <location>
        <begin position="20"/>
        <end position="37"/>
    </location>
</feature>
<comment type="caution">
    <text evidence="2">The sequence shown here is derived from an EMBL/GenBank/DDBJ whole genome shotgun (WGS) entry which is preliminary data.</text>
</comment>
<protein>
    <recommendedName>
        <fullName evidence="4">O-antigen ligase domain-containing protein</fullName>
    </recommendedName>
</protein>
<feature type="transmembrane region" description="Helical" evidence="1">
    <location>
        <begin position="116"/>
        <end position="133"/>
    </location>
</feature>
<sequence length="262" mass="26506">MSTLDRILSFLAYDAGHDAVRVLAAALVLVAAVHAAPHRQRRRTILIAAAGLLLGSALVLFVRVPVGDGPGLLGGLTGAGAVRRALEAVLIGGMLCALTAAGAAHGRASRSGRSGSWSALAGLLVGLAVPYGFRPRGEQIFYPVFPGRVVSVPDGDGAEIIVHHGIAETGLGVGSGVLAIAVLVVALLLLGRWAEPTKSGVLLGAVVATALTLLPVIAAPGPKLVLRLLALALALVLGTVAGCLLGRGSRRRGDLEARRSEV</sequence>
<dbReference type="RefSeq" id="WP_209892328.1">
    <property type="nucleotide sequence ID" value="NZ_BAAAJV010000025.1"/>
</dbReference>
<dbReference type="EMBL" id="JAGIOC010000001">
    <property type="protein sequence ID" value="MBP2409772.1"/>
    <property type="molecule type" value="Genomic_DNA"/>
</dbReference>
<feature type="transmembrane region" description="Helical" evidence="1">
    <location>
        <begin position="201"/>
        <end position="218"/>
    </location>
</feature>
<feature type="transmembrane region" description="Helical" evidence="1">
    <location>
        <begin position="171"/>
        <end position="189"/>
    </location>
</feature>
<evidence type="ECO:0000256" key="1">
    <source>
        <dbReference type="SAM" id="Phobius"/>
    </source>
</evidence>
<proteinExistence type="predicted"/>
<dbReference type="Proteomes" id="UP000698222">
    <property type="component" value="Unassembled WGS sequence"/>
</dbReference>
<evidence type="ECO:0000313" key="3">
    <source>
        <dbReference type="Proteomes" id="UP000698222"/>
    </source>
</evidence>
<keyword evidence="1" id="KW-1133">Transmembrane helix</keyword>
<feature type="transmembrane region" description="Helical" evidence="1">
    <location>
        <begin position="44"/>
        <end position="65"/>
    </location>
</feature>
<reference evidence="2 3" key="1">
    <citation type="submission" date="2021-03" db="EMBL/GenBank/DDBJ databases">
        <title>Sequencing the genomes of 1000 actinobacteria strains.</title>
        <authorList>
            <person name="Klenk H.-P."/>
        </authorList>
    </citation>
    <scope>NUCLEOTIDE SEQUENCE [LARGE SCALE GENOMIC DNA]</scope>
    <source>
        <strain evidence="2 3">DSM 14564</strain>
    </source>
</reference>
<keyword evidence="3" id="KW-1185">Reference proteome</keyword>
<organism evidence="2 3">
    <name type="scientific">Brachybacterium fresconis</name>
    <dbReference type="NCBI Taxonomy" id="173363"/>
    <lineage>
        <taxon>Bacteria</taxon>
        <taxon>Bacillati</taxon>
        <taxon>Actinomycetota</taxon>
        <taxon>Actinomycetes</taxon>
        <taxon>Micrococcales</taxon>
        <taxon>Dermabacteraceae</taxon>
        <taxon>Brachybacterium</taxon>
    </lineage>
</organism>
<feature type="transmembrane region" description="Helical" evidence="1">
    <location>
        <begin position="85"/>
        <end position="104"/>
    </location>
</feature>
<accession>A0ABS4YLU7</accession>
<name>A0ABS4YLU7_9MICO</name>
<gene>
    <name evidence="2" type="ORF">JOF44_002675</name>
</gene>